<dbReference type="AlphaFoldDB" id="A0A0D8ID84"/>
<dbReference type="RefSeq" id="WP_044823330.1">
    <property type="nucleotide sequence ID" value="NZ_CP009687.1"/>
</dbReference>
<name>A0A0D8ID84_9CLOT</name>
<reference evidence="1 2" key="1">
    <citation type="submission" date="2014-10" db="EMBL/GenBank/DDBJ databases">
        <title>Genome sequence of Clostridium aceticum DSM 1496.</title>
        <authorList>
            <person name="Poehlein A."/>
            <person name="Schiel-Bengelsdorf B."/>
            <person name="Gottschalk G."/>
            <person name="Duerre P."/>
            <person name="Daniel R."/>
        </authorList>
    </citation>
    <scope>NUCLEOTIDE SEQUENCE [LARGE SCALE GENOMIC DNA]</scope>
    <source>
        <strain evidence="1 2">DSM 1496</strain>
    </source>
</reference>
<evidence type="ECO:0000313" key="2">
    <source>
        <dbReference type="Proteomes" id="UP000035704"/>
    </source>
</evidence>
<accession>A0A0D8ID84</accession>
<dbReference type="PATRIC" id="fig|84022.5.peg.2287"/>
<dbReference type="Proteomes" id="UP000035704">
    <property type="component" value="Chromosome"/>
</dbReference>
<dbReference type="EMBL" id="CP009687">
    <property type="protein sequence ID" value="AKL94542.1"/>
    <property type="molecule type" value="Genomic_DNA"/>
</dbReference>
<dbReference type="OrthoDB" id="1753767at2"/>
<sequence>MCESAAYLITDKGEQKIMENVVYMKPENGKVFLADLLGEQKIVEGIVKEIRLIEHKIIIAEK</sequence>
<protein>
    <submittedName>
        <fullName evidence="1">RNA binding protein</fullName>
    </submittedName>
</protein>
<dbReference type="KEGG" id="cace:CACET_c10390"/>
<organism evidence="1 2">
    <name type="scientific">Clostridium aceticum</name>
    <dbReference type="NCBI Taxonomy" id="84022"/>
    <lineage>
        <taxon>Bacteria</taxon>
        <taxon>Bacillati</taxon>
        <taxon>Bacillota</taxon>
        <taxon>Clostridia</taxon>
        <taxon>Eubacteriales</taxon>
        <taxon>Clostridiaceae</taxon>
        <taxon>Clostridium</taxon>
    </lineage>
</organism>
<gene>
    <name evidence="1" type="ORF">CACET_c10390</name>
</gene>
<evidence type="ECO:0000313" key="1">
    <source>
        <dbReference type="EMBL" id="AKL94542.1"/>
    </source>
</evidence>
<proteinExistence type="predicted"/>
<dbReference type="Pfam" id="PF10133">
    <property type="entry name" value="CooT"/>
    <property type="match status" value="1"/>
</dbReference>
<dbReference type="STRING" id="84022.CACET_c10390"/>
<dbReference type="InterPro" id="IPR019300">
    <property type="entry name" value="CooT"/>
</dbReference>
<keyword evidence="2" id="KW-1185">Reference proteome</keyword>